<dbReference type="SFLD" id="SFLDS00003">
    <property type="entry name" value="Haloacid_Dehalogenase"/>
    <property type="match status" value="1"/>
</dbReference>
<dbReference type="Gene3D" id="3.40.50.1000">
    <property type="entry name" value="HAD superfamily/HAD-like"/>
    <property type="match status" value="1"/>
</dbReference>
<dbReference type="GO" id="GO:0006281">
    <property type="term" value="P:DNA repair"/>
    <property type="evidence" value="ECO:0007669"/>
    <property type="project" value="TreeGrafter"/>
</dbReference>
<dbReference type="Gene3D" id="1.10.150.240">
    <property type="entry name" value="Putative phosphatase, domain 2"/>
    <property type="match status" value="1"/>
</dbReference>
<dbReference type="NCBIfam" id="TIGR01509">
    <property type="entry name" value="HAD-SF-IA-v3"/>
    <property type="match status" value="1"/>
</dbReference>
<dbReference type="Pfam" id="PF13419">
    <property type="entry name" value="HAD_2"/>
    <property type="match status" value="1"/>
</dbReference>
<proteinExistence type="predicted"/>
<dbReference type="OrthoDB" id="9797743at2"/>
<evidence type="ECO:0000313" key="1">
    <source>
        <dbReference type="EMBL" id="RGB74294.1"/>
    </source>
</evidence>
<comment type="caution">
    <text evidence="1">The sequence shown here is derived from an EMBL/GenBank/DDBJ whole genome shotgun (WGS) entry which is preliminary data.</text>
</comment>
<reference evidence="1 2" key="1">
    <citation type="submission" date="2018-08" db="EMBL/GenBank/DDBJ databases">
        <title>A genome reference for cultivated species of the human gut microbiota.</title>
        <authorList>
            <person name="Zou Y."/>
            <person name="Xue W."/>
            <person name="Luo G."/>
        </authorList>
    </citation>
    <scope>NUCLEOTIDE SEQUENCE [LARGE SCALE GENOMIC DNA]</scope>
    <source>
        <strain evidence="1 2">OF01-3</strain>
    </source>
</reference>
<sequence length="221" mass="25196">MKLLFDCDGTLIDSMGLWQKSMKELIKKSGHNLDTMIEYDRVQIESLSYADCIKYIWEHFVTGMSEKEVTAYFDNILENRYKNSIPEKKGAIETIKSLHERGYEMAVASSNSSALVKAALKRLGIHDCFKEFFTPDLTNLKKKPSRILGKYSQSIKNSNKNLIFLDDAGYALEAAKKAGIKTCGIKDFPWNENEWDAIKEIANYAVDGIGDFDYKSIQKVF</sequence>
<dbReference type="SFLD" id="SFLDG01129">
    <property type="entry name" value="C1.5:_HAD__Beta-PGM__Phosphata"/>
    <property type="match status" value="1"/>
</dbReference>
<evidence type="ECO:0000313" key="2">
    <source>
        <dbReference type="Proteomes" id="UP000261011"/>
    </source>
</evidence>
<accession>A0A3E2TFB7</accession>
<dbReference type="GO" id="GO:0008967">
    <property type="term" value="F:phosphoglycolate phosphatase activity"/>
    <property type="evidence" value="ECO:0007669"/>
    <property type="project" value="TreeGrafter"/>
</dbReference>
<dbReference type="SUPFAM" id="SSF56784">
    <property type="entry name" value="HAD-like"/>
    <property type="match status" value="1"/>
</dbReference>
<dbReference type="InterPro" id="IPR036412">
    <property type="entry name" value="HAD-like_sf"/>
</dbReference>
<dbReference type="EMBL" id="QVEU01000012">
    <property type="protein sequence ID" value="RGB74294.1"/>
    <property type="molecule type" value="Genomic_DNA"/>
</dbReference>
<dbReference type="InterPro" id="IPR041492">
    <property type="entry name" value="HAD_2"/>
</dbReference>
<dbReference type="RefSeq" id="WP_117522323.1">
    <property type="nucleotide sequence ID" value="NZ_QVEU01000012.1"/>
</dbReference>
<dbReference type="InterPro" id="IPR023214">
    <property type="entry name" value="HAD_sf"/>
</dbReference>
<dbReference type="AlphaFoldDB" id="A0A3E2TFB7"/>
<dbReference type="PANTHER" id="PTHR43434:SF1">
    <property type="entry name" value="PHOSPHOGLYCOLATE PHOSPHATASE"/>
    <property type="match status" value="1"/>
</dbReference>
<organism evidence="1 2">
    <name type="scientific">Anaerococcus nagyae</name>
    <dbReference type="NCBI Taxonomy" id="1755241"/>
    <lineage>
        <taxon>Bacteria</taxon>
        <taxon>Bacillati</taxon>
        <taxon>Bacillota</taxon>
        <taxon>Tissierellia</taxon>
        <taxon>Tissierellales</taxon>
        <taxon>Peptoniphilaceae</taxon>
        <taxon>Anaerococcus</taxon>
    </lineage>
</organism>
<dbReference type="Proteomes" id="UP000261011">
    <property type="component" value="Unassembled WGS sequence"/>
</dbReference>
<dbReference type="InterPro" id="IPR050155">
    <property type="entry name" value="HAD-like_hydrolase_sf"/>
</dbReference>
<dbReference type="PANTHER" id="PTHR43434">
    <property type="entry name" value="PHOSPHOGLYCOLATE PHOSPHATASE"/>
    <property type="match status" value="1"/>
</dbReference>
<name>A0A3E2TFB7_9FIRM</name>
<keyword evidence="2" id="KW-1185">Reference proteome</keyword>
<dbReference type="InterPro" id="IPR006439">
    <property type="entry name" value="HAD-SF_hydro_IA"/>
</dbReference>
<gene>
    <name evidence="1" type="ORF">DXA39_08685</name>
</gene>
<keyword evidence="1" id="KW-0378">Hydrolase</keyword>
<protein>
    <submittedName>
        <fullName evidence="1">HAD family hydrolase</fullName>
    </submittedName>
</protein>
<dbReference type="InterPro" id="IPR023198">
    <property type="entry name" value="PGP-like_dom2"/>
</dbReference>
<dbReference type="CDD" id="cd07505">
    <property type="entry name" value="HAD_BPGM-like"/>
    <property type="match status" value="1"/>
</dbReference>